<proteinExistence type="inferred from homology"/>
<dbReference type="Pfam" id="PF00135">
    <property type="entry name" value="COesterase"/>
    <property type="match status" value="1"/>
</dbReference>
<dbReference type="EC" id="3.1.1.-" evidence="3"/>
<keyword evidence="7" id="KW-1185">Reference proteome</keyword>
<dbReference type="InterPro" id="IPR019826">
    <property type="entry name" value="Carboxylesterase_B_AS"/>
</dbReference>
<dbReference type="InterPro" id="IPR029058">
    <property type="entry name" value="AB_hydrolase_fold"/>
</dbReference>
<evidence type="ECO:0000256" key="1">
    <source>
        <dbReference type="ARBA" id="ARBA00005964"/>
    </source>
</evidence>
<organism evidence="6 7">
    <name type="scientific">Lentzea aerocolonigenes</name>
    <name type="common">Lechevalieria aerocolonigenes</name>
    <name type="synonym">Saccharothrix aerocolonigenes</name>
    <dbReference type="NCBI Taxonomy" id="68170"/>
    <lineage>
        <taxon>Bacteria</taxon>
        <taxon>Bacillati</taxon>
        <taxon>Actinomycetota</taxon>
        <taxon>Actinomycetes</taxon>
        <taxon>Pseudonocardiales</taxon>
        <taxon>Pseudonocardiaceae</taxon>
        <taxon>Lentzea</taxon>
    </lineage>
</organism>
<evidence type="ECO:0000259" key="5">
    <source>
        <dbReference type="Pfam" id="PF00135"/>
    </source>
</evidence>
<dbReference type="PROSITE" id="PS00122">
    <property type="entry name" value="CARBOXYLESTERASE_B_1"/>
    <property type="match status" value="1"/>
</dbReference>
<feature type="domain" description="Carboxylesterase type B" evidence="5">
    <location>
        <begin position="20"/>
        <end position="493"/>
    </location>
</feature>
<protein>
    <recommendedName>
        <fullName evidence="3">Carboxylic ester hydrolase</fullName>
        <ecNumber evidence="3">3.1.1.-</ecNumber>
    </recommendedName>
</protein>
<dbReference type="Proteomes" id="UP000033393">
    <property type="component" value="Unassembled WGS sequence"/>
</dbReference>
<name>A0A0F0H3T0_LENAE</name>
<evidence type="ECO:0000313" key="6">
    <source>
        <dbReference type="EMBL" id="KJK50399.1"/>
    </source>
</evidence>
<keyword evidence="2 3" id="KW-0378">Hydrolase</keyword>
<evidence type="ECO:0000313" key="7">
    <source>
        <dbReference type="Proteomes" id="UP000033393"/>
    </source>
</evidence>
<dbReference type="Gene3D" id="3.40.50.1820">
    <property type="entry name" value="alpha/beta hydrolase"/>
    <property type="match status" value="1"/>
</dbReference>
<comment type="caution">
    <text evidence="6">The sequence shown here is derived from an EMBL/GenBank/DDBJ whole genome shotgun (WGS) entry which is preliminary data.</text>
</comment>
<comment type="similarity">
    <text evidence="1 3">Belongs to the type-B carboxylesterase/lipase family.</text>
</comment>
<sequence>MVPLVAAGLIAGTTAARADDSVVRTGFGAVRGETNGHTRVFEGIPYAAPPERWRDPTPPRKWDGVRDATKPGPACAQLPGELPDGSTAEDCLYLNVTTPAKGKNKPVVVWVHGGGFFMGAGSNYDARRFAERGDVVVVTVNYRLGIFGFFGMPGLAGSGTFGLEDQQAALKWVRNNIAAFGGDPRNVTLAGQSAGAMSVCAQLTSPAAAGLFDRAVMQSGSCRSGWLDNFEYRGEVAATIFQPVRALEEHGTEIARDLGCGDVECLRGKKPEELMPQHLAFIQPAYGTPVLPEYPGDAIERGRFHRVPVLSGTTKNEATPWVAAYDDKAPMRPETFEAVLKETFKGRAEEVKAVYSPEKYGSAALAWAALVTDRMWSCTQYETARGLAAKTNVFEYEFADPNPPKLSPIPPQMPLGAQHASDLWDFFDLGRAPKFTEAQQRLSDRMIHDWAQFTRTGISGWPRFTGKRDYVQSFAPDEIRPVDLAAEHHCDFWKERE</sequence>
<reference evidence="6 7" key="1">
    <citation type="submission" date="2015-02" db="EMBL/GenBank/DDBJ databases">
        <authorList>
            <person name="Ju K.-S."/>
            <person name="Doroghazi J.R."/>
            <person name="Metcalf W."/>
        </authorList>
    </citation>
    <scope>NUCLEOTIDE SEQUENCE [LARGE SCALE GENOMIC DNA]</scope>
    <source>
        <strain evidence="6 7">NRRL B-16140</strain>
    </source>
</reference>
<accession>A0A0F0H3T0</accession>
<dbReference type="SUPFAM" id="SSF53474">
    <property type="entry name" value="alpha/beta-Hydrolases"/>
    <property type="match status" value="1"/>
</dbReference>
<gene>
    <name evidence="6" type="ORF">UK23_10880</name>
</gene>
<feature type="compositionally biased region" description="Basic and acidic residues" evidence="4">
    <location>
        <begin position="51"/>
        <end position="68"/>
    </location>
</feature>
<dbReference type="AlphaFoldDB" id="A0A0F0H3T0"/>
<dbReference type="ESTHER" id="nocae-a0a0f0h3t0">
    <property type="family name" value="Carb_B_Bacteria"/>
</dbReference>
<dbReference type="InterPro" id="IPR050309">
    <property type="entry name" value="Type-B_Carboxylest/Lipase"/>
</dbReference>
<feature type="region of interest" description="Disordered" evidence="4">
    <location>
        <begin position="48"/>
        <end position="68"/>
    </location>
</feature>
<dbReference type="PATRIC" id="fig|68170.10.peg.986"/>
<dbReference type="PANTHER" id="PTHR11559">
    <property type="entry name" value="CARBOXYLESTERASE"/>
    <property type="match status" value="1"/>
</dbReference>
<dbReference type="GO" id="GO:0016787">
    <property type="term" value="F:hydrolase activity"/>
    <property type="evidence" value="ECO:0007669"/>
    <property type="project" value="UniProtKB-KW"/>
</dbReference>
<dbReference type="InterPro" id="IPR002018">
    <property type="entry name" value="CarbesteraseB"/>
</dbReference>
<evidence type="ECO:0000256" key="3">
    <source>
        <dbReference type="RuleBase" id="RU361235"/>
    </source>
</evidence>
<evidence type="ECO:0000256" key="2">
    <source>
        <dbReference type="ARBA" id="ARBA00022801"/>
    </source>
</evidence>
<dbReference type="EMBL" id="JYJG01000060">
    <property type="protein sequence ID" value="KJK50399.1"/>
    <property type="molecule type" value="Genomic_DNA"/>
</dbReference>
<evidence type="ECO:0000256" key="4">
    <source>
        <dbReference type="SAM" id="MobiDB-lite"/>
    </source>
</evidence>